<evidence type="ECO:0000313" key="6">
    <source>
        <dbReference type="Proteomes" id="UP000008141"/>
    </source>
</evidence>
<evidence type="ECO:0000256" key="3">
    <source>
        <dbReference type="SAM" id="MobiDB-lite"/>
    </source>
</evidence>
<dbReference type="CDD" id="cd04673">
    <property type="entry name" value="NUDIX_ADPRase"/>
    <property type="match status" value="1"/>
</dbReference>
<dbReference type="KEGG" id="cvr:CHLNCDRAFT_133014"/>
<feature type="compositionally biased region" description="Gly residues" evidence="3">
    <location>
        <begin position="1"/>
        <end position="11"/>
    </location>
</feature>
<dbReference type="InterPro" id="IPR020476">
    <property type="entry name" value="Nudix_hydrolase"/>
</dbReference>
<protein>
    <recommendedName>
        <fullName evidence="4">Nudix hydrolase domain-containing protein</fullName>
    </recommendedName>
</protein>
<evidence type="ECO:0000313" key="5">
    <source>
        <dbReference type="EMBL" id="EFN59941.1"/>
    </source>
</evidence>
<evidence type="ECO:0000259" key="4">
    <source>
        <dbReference type="PROSITE" id="PS51462"/>
    </source>
</evidence>
<reference evidence="5 6" key="1">
    <citation type="journal article" date="2010" name="Plant Cell">
        <title>The Chlorella variabilis NC64A genome reveals adaptation to photosymbiosis, coevolution with viruses, and cryptic sex.</title>
        <authorList>
            <person name="Blanc G."/>
            <person name="Duncan G."/>
            <person name="Agarkova I."/>
            <person name="Borodovsky M."/>
            <person name="Gurnon J."/>
            <person name="Kuo A."/>
            <person name="Lindquist E."/>
            <person name="Lucas S."/>
            <person name="Pangilinan J."/>
            <person name="Polle J."/>
            <person name="Salamov A."/>
            <person name="Terry A."/>
            <person name="Yamada T."/>
            <person name="Dunigan D.D."/>
            <person name="Grigoriev I.V."/>
            <person name="Claverie J.M."/>
            <person name="Van Etten J.L."/>
        </authorList>
    </citation>
    <scope>NUCLEOTIDE SEQUENCE [LARGE SCALE GENOMIC DNA]</scope>
    <source>
        <strain evidence="5 6">NC64A</strain>
    </source>
</reference>
<feature type="domain" description="Nudix hydrolase" evidence="4">
    <location>
        <begin position="49"/>
        <end position="204"/>
    </location>
</feature>
<organism evidence="6">
    <name type="scientific">Chlorella variabilis</name>
    <name type="common">Green alga</name>
    <dbReference type="NCBI Taxonomy" id="554065"/>
    <lineage>
        <taxon>Eukaryota</taxon>
        <taxon>Viridiplantae</taxon>
        <taxon>Chlorophyta</taxon>
        <taxon>core chlorophytes</taxon>
        <taxon>Trebouxiophyceae</taxon>
        <taxon>Chlorellales</taxon>
        <taxon>Chlorellaceae</taxon>
        <taxon>Chlorella clade</taxon>
        <taxon>Chlorella</taxon>
    </lineage>
</organism>
<dbReference type="Proteomes" id="UP000008141">
    <property type="component" value="Unassembled WGS sequence"/>
</dbReference>
<dbReference type="InterPro" id="IPR020084">
    <property type="entry name" value="NUDIX_hydrolase_CS"/>
</dbReference>
<comment type="similarity">
    <text evidence="2">Belongs to the Nudix hydrolase family.</text>
</comment>
<evidence type="ECO:0000256" key="2">
    <source>
        <dbReference type="RuleBase" id="RU003476"/>
    </source>
</evidence>
<dbReference type="EMBL" id="GL433835">
    <property type="protein sequence ID" value="EFN59941.1"/>
    <property type="molecule type" value="Genomic_DNA"/>
</dbReference>
<evidence type="ECO:0000256" key="1">
    <source>
        <dbReference type="ARBA" id="ARBA00022801"/>
    </source>
</evidence>
<dbReference type="GeneID" id="17359450"/>
<dbReference type="OMA" id="AYPREPR"/>
<gene>
    <name evidence="5" type="ORF">CHLNCDRAFT_133014</name>
</gene>
<dbReference type="PROSITE" id="PS51462">
    <property type="entry name" value="NUDIX"/>
    <property type="match status" value="1"/>
</dbReference>
<dbReference type="eggNOG" id="ENOG502SACI">
    <property type="taxonomic scope" value="Eukaryota"/>
</dbReference>
<dbReference type="AlphaFoldDB" id="E1Z257"/>
<feature type="region of interest" description="Disordered" evidence="3">
    <location>
        <begin position="1"/>
        <end position="26"/>
    </location>
</feature>
<dbReference type="OrthoDB" id="447842at2759"/>
<dbReference type="InterPro" id="IPR015797">
    <property type="entry name" value="NUDIX_hydrolase-like_dom_sf"/>
</dbReference>
<dbReference type="PANTHER" id="PTHR43736:SF1">
    <property type="entry name" value="DIHYDRONEOPTERIN TRIPHOSPHATE DIPHOSPHATASE"/>
    <property type="match status" value="1"/>
</dbReference>
<dbReference type="Pfam" id="PF00293">
    <property type="entry name" value="NUDIX"/>
    <property type="match status" value="1"/>
</dbReference>
<keyword evidence="6" id="KW-1185">Reference proteome</keyword>
<sequence>MRTAAAGGGRGVADQAHPPPPAPAAGAVVLPEAEPEVQQAGKVHVYPDEPRVGVGVVVLRQLPPDRQPEVLLIRRAKEPAKGLWCFPGGSLELGETLVDCAVRETLEETGLRLRSAPIPEGELYSDCLDFPSPIAAADSLTRDDGGRLLYHYAIINLAAVPEDPHQAPEPADDVDGAQWFPVSQLRGLPDLVVHCDRVAERAVKHYAIRH</sequence>
<dbReference type="SUPFAM" id="SSF55811">
    <property type="entry name" value="Nudix"/>
    <property type="match status" value="1"/>
</dbReference>
<proteinExistence type="inferred from homology"/>
<dbReference type="InterPro" id="IPR000086">
    <property type="entry name" value="NUDIX_hydrolase_dom"/>
</dbReference>
<keyword evidence="1 2" id="KW-0378">Hydrolase</keyword>
<dbReference type="Gene3D" id="3.90.79.10">
    <property type="entry name" value="Nucleoside Triphosphate Pyrophosphohydrolase"/>
    <property type="match status" value="1"/>
</dbReference>
<dbReference type="InParanoid" id="E1Z257"/>
<dbReference type="PROSITE" id="PS00893">
    <property type="entry name" value="NUDIX_BOX"/>
    <property type="match status" value="1"/>
</dbReference>
<dbReference type="RefSeq" id="XP_005852043.1">
    <property type="nucleotide sequence ID" value="XM_005851981.1"/>
</dbReference>
<dbReference type="PANTHER" id="PTHR43736">
    <property type="entry name" value="ADP-RIBOSE PYROPHOSPHATASE"/>
    <property type="match status" value="1"/>
</dbReference>
<dbReference type="GO" id="GO:0016787">
    <property type="term" value="F:hydrolase activity"/>
    <property type="evidence" value="ECO:0007669"/>
    <property type="project" value="UniProtKB-KW"/>
</dbReference>
<dbReference type="PRINTS" id="PR00502">
    <property type="entry name" value="NUDIXFAMILY"/>
</dbReference>
<accession>E1Z257</accession>
<name>E1Z257_CHLVA</name>